<reference evidence="1" key="1">
    <citation type="submission" date="2021-06" db="EMBL/GenBank/DDBJ databases">
        <authorList>
            <person name="Kallberg Y."/>
            <person name="Tangrot J."/>
            <person name="Rosling A."/>
        </authorList>
    </citation>
    <scope>NUCLEOTIDE SEQUENCE</scope>
    <source>
        <strain evidence="1">CL551</strain>
    </source>
</reference>
<protein>
    <submittedName>
        <fullName evidence="1">2327_t:CDS:1</fullName>
    </submittedName>
</protein>
<feature type="non-terminal residue" evidence="1">
    <location>
        <position position="1"/>
    </location>
</feature>
<evidence type="ECO:0000313" key="1">
    <source>
        <dbReference type="EMBL" id="CAG8743572.1"/>
    </source>
</evidence>
<proteinExistence type="predicted"/>
<dbReference type="AlphaFoldDB" id="A0A9N9INM6"/>
<name>A0A9N9INM6_9GLOM</name>
<evidence type="ECO:0000313" key="2">
    <source>
        <dbReference type="Proteomes" id="UP000789342"/>
    </source>
</evidence>
<dbReference type="Proteomes" id="UP000789342">
    <property type="component" value="Unassembled WGS sequence"/>
</dbReference>
<comment type="caution">
    <text evidence="1">The sequence shown here is derived from an EMBL/GenBank/DDBJ whole genome shotgun (WGS) entry which is preliminary data.</text>
</comment>
<dbReference type="EMBL" id="CAJVPV010031810">
    <property type="protein sequence ID" value="CAG8743572.1"/>
    <property type="molecule type" value="Genomic_DNA"/>
</dbReference>
<organism evidence="1 2">
    <name type="scientific">Acaulospora morrowiae</name>
    <dbReference type="NCBI Taxonomy" id="94023"/>
    <lineage>
        <taxon>Eukaryota</taxon>
        <taxon>Fungi</taxon>
        <taxon>Fungi incertae sedis</taxon>
        <taxon>Mucoromycota</taxon>
        <taxon>Glomeromycotina</taxon>
        <taxon>Glomeromycetes</taxon>
        <taxon>Diversisporales</taxon>
        <taxon>Acaulosporaceae</taxon>
        <taxon>Acaulospora</taxon>
    </lineage>
</organism>
<accession>A0A9N9INM6</accession>
<sequence>GTFLEFSAPYRFRCSREITMAMLHPFVMNYNNGRYWNRGFKDRSDWISM</sequence>
<gene>
    <name evidence="1" type="ORF">AMORRO_LOCUS14883</name>
</gene>
<keyword evidence="2" id="KW-1185">Reference proteome</keyword>